<organism evidence="1 2">
    <name type="scientific">Gracilariopsis chorda</name>
    <dbReference type="NCBI Taxonomy" id="448386"/>
    <lineage>
        <taxon>Eukaryota</taxon>
        <taxon>Rhodophyta</taxon>
        <taxon>Florideophyceae</taxon>
        <taxon>Rhodymeniophycidae</taxon>
        <taxon>Gracilariales</taxon>
        <taxon>Gracilariaceae</taxon>
        <taxon>Gracilariopsis</taxon>
    </lineage>
</organism>
<protein>
    <submittedName>
        <fullName evidence="1">Uncharacterized protein</fullName>
    </submittedName>
</protein>
<dbReference type="Proteomes" id="UP000247409">
    <property type="component" value="Unassembled WGS sequence"/>
</dbReference>
<dbReference type="EMBL" id="NBIV01000035">
    <property type="protein sequence ID" value="PXF46596.1"/>
    <property type="molecule type" value="Genomic_DNA"/>
</dbReference>
<gene>
    <name evidence="1" type="ORF">BWQ96_03585</name>
</gene>
<keyword evidence="2" id="KW-1185">Reference proteome</keyword>
<sequence>MHQSIKLTPEECIRHFASQLTEMESKLSGTGKIIPDDKRLRAPLKGLPDEYSTTKEIIRGFEKSHQQALAILVQKEVERRLDDGKE</sequence>
<evidence type="ECO:0000313" key="2">
    <source>
        <dbReference type="Proteomes" id="UP000247409"/>
    </source>
</evidence>
<proteinExistence type="predicted"/>
<name>A0A2V3IWR9_9FLOR</name>
<accession>A0A2V3IWR9</accession>
<evidence type="ECO:0000313" key="1">
    <source>
        <dbReference type="EMBL" id="PXF46596.1"/>
    </source>
</evidence>
<dbReference type="AlphaFoldDB" id="A0A2V3IWR9"/>
<comment type="caution">
    <text evidence="1">The sequence shown here is derived from an EMBL/GenBank/DDBJ whole genome shotgun (WGS) entry which is preliminary data.</text>
</comment>
<reference evidence="1 2" key="1">
    <citation type="journal article" date="2018" name="Mol. Biol. Evol.">
        <title>Analysis of the draft genome of the red seaweed Gracilariopsis chorda provides insights into genome size evolution in Rhodophyta.</title>
        <authorList>
            <person name="Lee J."/>
            <person name="Yang E.C."/>
            <person name="Graf L."/>
            <person name="Yang J.H."/>
            <person name="Qiu H."/>
            <person name="Zel Zion U."/>
            <person name="Chan C.X."/>
            <person name="Stephens T.G."/>
            <person name="Weber A.P.M."/>
            <person name="Boo G.H."/>
            <person name="Boo S.M."/>
            <person name="Kim K.M."/>
            <person name="Shin Y."/>
            <person name="Jung M."/>
            <person name="Lee S.J."/>
            <person name="Yim H.S."/>
            <person name="Lee J.H."/>
            <person name="Bhattacharya D."/>
            <person name="Yoon H.S."/>
        </authorList>
    </citation>
    <scope>NUCLEOTIDE SEQUENCE [LARGE SCALE GENOMIC DNA]</scope>
    <source>
        <strain evidence="1 2">SKKU-2015</strain>
        <tissue evidence="1">Whole body</tissue>
    </source>
</reference>